<dbReference type="CDD" id="cd01335">
    <property type="entry name" value="Radical_SAM"/>
    <property type="match status" value="1"/>
</dbReference>
<dbReference type="AlphaFoldDB" id="A0A8J3N3C1"/>
<feature type="domain" description="Radical SAM core" evidence="2">
    <location>
        <begin position="41"/>
        <end position="274"/>
    </location>
</feature>
<evidence type="ECO:0000313" key="3">
    <source>
        <dbReference type="EMBL" id="GHO96984.1"/>
    </source>
</evidence>
<proteinExistence type="predicted"/>
<name>A0A8J3N3C1_9CHLR</name>
<dbReference type="PANTHER" id="PTHR13932">
    <property type="entry name" value="COPROPORPHYRINIGEN III OXIDASE"/>
    <property type="match status" value="1"/>
</dbReference>
<dbReference type="InterPro" id="IPR023404">
    <property type="entry name" value="rSAM_horseshoe"/>
</dbReference>
<dbReference type="PANTHER" id="PTHR13932:SF5">
    <property type="entry name" value="RADICAL S-ADENOSYL METHIONINE DOMAIN-CONTAINING PROTEIN 1, MITOCHONDRIAL"/>
    <property type="match status" value="1"/>
</dbReference>
<reference evidence="3" key="1">
    <citation type="submission" date="2020-10" db="EMBL/GenBank/DDBJ databases">
        <title>Taxonomic study of unclassified bacteria belonging to the class Ktedonobacteria.</title>
        <authorList>
            <person name="Yabe S."/>
            <person name="Wang C.M."/>
            <person name="Zheng Y."/>
            <person name="Sakai Y."/>
            <person name="Cavaletti L."/>
            <person name="Monciardini P."/>
            <person name="Donadio S."/>
        </authorList>
    </citation>
    <scope>NUCLEOTIDE SEQUENCE</scope>
    <source>
        <strain evidence="3">ID150040</strain>
    </source>
</reference>
<dbReference type="SMART" id="SM00729">
    <property type="entry name" value="Elp3"/>
    <property type="match status" value="1"/>
</dbReference>
<organism evidence="3 4">
    <name type="scientific">Reticulibacter mediterranei</name>
    <dbReference type="NCBI Taxonomy" id="2778369"/>
    <lineage>
        <taxon>Bacteria</taxon>
        <taxon>Bacillati</taxon>
        <taxon>Chloroflexota</taxon>
        <taxon>Ktedonobacteria</taxon>
        <taxon>Ktedonobacterales</taxon>
        <taxon>Reticulibacteraceae</taxon>
        <taxon>Reticulibacter</taxon>
    </lineage>
</organism>
<dbReference type="NCBIfam" id="NF006067">
    <property type="entry name" value="PRK08208.1"/>
    <property type="match status" value="1"/>
</dbReference>
<evidence type="ECO:0000313" key="4">
    <source>
        <dbReference type="Proteomes" id="UP000597444"/>
    </source>
</evidence>
<dbReference type="RefSeq" id="WP_220207572.1">
    <property type="nucleotide sequence ID" value="NZ_BNJK01000001.1"/>
</dbReference>
<dbReference type="SUPFAM" id="SSF102114">
    <property type="entry name" value="Radical SAM enzymes"/>
    <property type="match status" value="1"/>
</dbReference>
<dbReference type="InterPro" id="IPR058240">
    <property type="entry name" value="rSAM_sf"/>
</dbReference>
<dbReference type="GO" id="GO:0006779">
    <property type="term" value="P:porphyrin-containing compound biosynthetic process"/>
    <property type="evidence" value="ECO:0007669"/>
    <property type="project" value="TreeGrafter"/>
</dbReference>
<dbReference type="GO" id="GO:0003824">
    <property type="term" value="F:catalytic activity"/>
    <property type="evidence" value="ECO:0007669"/>
    <property type="project" value="InterPro"/>
</dbReference>
<sequence>MSTLAQLLQNTPYASYTYAYPHKTAYRNFPEPVPLADLWQQEKRDALFLYLHVPFCEMRCGFCNLFTTVDPSAQLTPGYLDAVERQAKRVRAAIGEVTIARMAIGGGTPTFLDATSLDRLLTLSSELFSVQSGSTPTSVETSPLTATAEKLRLLHEHGVDRISIGVQSFIEAEARAAGRPQQTTVVEHALAEIRRTGFPVLNIDLIYGLPGQTVESWLTSLRTALRYHPEELYLYPLYVRPLTGLDRTGKALPLHEQDIRLTCYRVARELLLAEGYTQVSMRMFRAPHAPAETGPVYCVQDDGMLGLGCGARSYTRTHHYSNEYAVGSSTIRSILHSYVTTPDTAFAFAHYGYVLDEDEQRRRYVLKSLLEAGGLTLSAYEQRFGSTTLSDLPMLHELLEYGLASIDDEAMTLTPAGLERSDTIGPWLYSSQVQHLMEEYSIQ</sequence>
<keyword evidence="4" id="KW-1185">Reference proteome</keyword>
<dbReference type="InterPro" id="IPR007197">
    <property type="entry name" value="rSAM"/>
</dbReference>
<dbReference type="Gene3D" id="3.80.30.20">
    <property type="entry name" value="tm_1862 like domain"/>
    <property type="match status" value="1"/>
</dbReference>
<dbReference type="InterPro" id="IPR034505">
    <property type="entry name" value="Coproporphyrinogen-III_oxidase"/>
</dbReference>
<dbReference type="GO" id="GO:0051539">
    <property type="term" value="F:4 iron, 4 sulfur cluster binding"/>
    <property type="evidence" value="ECO:0007669"/>
    <property type="project" value="TreeGrafter"/>
</dbReference>
<dbReference type="GO" id="GO:0005737">
    <property type="term" value="C:cytoplasm"/>
    <property type="evidence" value="ECO:0007669"/>
    <property type="project" value="TreeGrafter"/>
</dbReference>
<dbReference type="Pfam" id="PF04055">
    <property type="entry name" value="Radical_SAM"/>
    <property type="match status" value="1"/>
</dbReference>
<evidence type="ECO:0000259" key="2">
    <source>
        <dbReference type="PROSITE" id="PS51918"/>
    </source>
</evidence>
<dbReference type="PROSITE" id="PS51918">
    <property type="entry name" value="RADICAL_SAM"/>
    <property type="match status" value="1"/>
</dbReference>
<evidence type="ECO:0000256" key="1">
    <source>
        <dbReference type="ARBA" id="ARBA00017228"/>
    </source>
</evidence>
<dbReference type="Proteomes" id="UP000597444">
    <property type="component" value="Unassembled WGS sequence"/>
</dbReference>
<dbReference type="InterPro" id="IPR006638">
    <property type="entry name" value="Elp3/MiaA/NifB-like_rSAM"/>
</dbReference>
<comment type="caution">
    <text evidence="3">The sequence shown here is derived from an EMBL/GenBank/DDBJ whole genome shotgun (WGS) entry which is preliminary data.</text>
</comment>
<dbReference type="SFLD" id="SFLDS00029">
    <property type="entry name" value="Radical_SAM"/>
    <property type="match status" value="1"/>
</dbReference>
<protein>
    <recommendedName>
        <fullName evidence="1">Heme chaperone HemW</fullName>
    </recommendedName>
</protein>
<accession>A0A8J3N3C1</accession>
<dbReference type="EMBL" id="BNJK01000001">
    <property type="protein sequence ID" value="GHO96984.1"/>
    <property type="molecule type" value="Genomic_DNA"/>
</dbReference>
<dbReference type="SFLD" id="SFLDG01065">
    <property type="entry name" value="anaerobic_coproporphyrinogen-I"/>
    <property type="match status" value="1"/>
</dbReference>
<gene>
    <name evidence="3" type="ORF">KSF_070320</name>
</gene>